<protein>
    <recommendedName>
        <fullName evidence="2">Nucleotide-diphospho-sugar transferase domain-containing protein</fullName>
    </recommendedName>
</protein>
<dbReference type="EMBL" id="UINC01047453">
    <property type="protein sequence ID" value="SVB56746.1"/>
    <property type="molecule type" value="Genomic_DNA"/>
</dbReference>
<proteinExistence type="predicted"/>
<organism evidence="1">
    <name type="scientific">marine metagenome</name>
    <dbReference type="NCBI Taxonomy" id="408172"/>
    <lineage>
        <taxon>unclassified sequences</taxon>
        <taxon>metagenomes</taxon>
        <taxon>ecological metagenomes</taxon>
    </lineage>
</organism>
<dbReference type="AlphaFoldDB" id="A0A382F159"/>
<name>A0A382F159_9ZZZZ</name>
<gene>
    <name evidence="1" type="ORF">METZ01_LOCUS209600</name>
</gene>
<evidence type="ECO:0000313" key="1">
    <source>
        <dbReference type="EMBL" id="SVB56746.1"/>
    </source>
</evidence>
<accession>A0A382F159</accession>
<sequence length="265" mass="30903">MDLYGQKFINSFNKNVDESIPLIVYAENCNPTGDSRTTIYKSEVITDLMAFKNKWKDVPKANGICPFPEKRPRDHHKKFKWDAIRFSNKVYSVLHATEDNTRDWVIWMDADIVVHSIWPIQDFLKLFPDDKWLTYVGRGPGSQTWPECGFYGMNLKQPSCLEFLKEFKRVYDDPENGIFLLSEWHDSFVFGKLLNDAKQRNANVLDYSKNIYNRTAKTGGGGHPFINCVLGTWLDHLKGDSRKQKGTSLKTDLMRQRSENYWKTI</sequence>
<evidence type="ECO:0008006" key="2">
    <source>
        <dbReference type="Google" id="ProtNLM"/>
    </source>
</evidence>
<reference evidence="1" key="1">
    <citation type="submission" date="2018-05" db="EMBL/GenBank/DDBJ databases">
        <authorList>
            <person name="Lanie J.A."/>
            <person name="Ng W.-L."/>
            <person name="Kazmierczak K.M."/>
            <person name="Andrzejewski T.M."/>
            <person name="Davidsen T.M."/>
            <person name="Wayne K.J."/>
            <person name="Tettelin H."/>
            <person name="Glass J.I."/>
            <person name="Rusch D."/>
            <person name="Podicherti R."/>
            <person name="Tsui H.-C.T."/>
            <person name="Winkler M.E."/>
        </authorList>
    </citation>
    <scope>NUCLEOTIDE SEQUENCE</scope>
</reference>